<dbReference type="EMBL" id="AMCV02000003">
    <property type="protein sequence ID" value="TDZ24949.1"/>
    <property type="molecule type" value="Genomic_DNA"/>
</dbReference>
<dbReference type="AlphaFoldDB" id="A0A484G2Y0"/>
<comment type="caution">
    <text evidence="1">The sequence shown here is derived from an EMBL/GenBank/DDBJ whole genome shotgun (WGS) entry which is preliminary data.</text>
</comment>
<evidence type="ECO:0000313" key="2">
    <source>
        <dbReference type="Proteomes" id="UP000014480"/>
    </source>
</evidence>
<dbReference type="Proteomes" id="UP000014480">
    <property type="component" value="Unassembled WGS sequence"/>
</dbReference>
<protein>
    <submittedName>
        <fullName evidence="1">Uncharacterized protein</fullName>
    </submittedName>
</protein>
<accession>A0A484G2Y0</accession>
<evidence type="ECO:0000313" key="1">
    <source>
        <dbReference type="EMBL" id="TDZ24949.1"/>
    </source>
</evidence>
<dbReference type="OrthoDB" id="10263155at2759"/>
<keyword evidence="2" id="KW-1185">Reference proteome</keyword>
<name>A0A484G2Y0_COLOR</name>
<sequence length="84" mass="9806">MYRYFLLLERLFGWLESRCVTLLADIHKSVPQIGVIMWPARLTPGQALEEGKRSGFQYLTDKEAIFNPQPLIRRLEGDYISPDH</sequence>
<gene>
    <name evidence="1" type="ORF">Cob_v002088</name>
</gene>
<organism evidence="1 2">
    <name type="scientific">Colletotrichum orbiculare (strain 104-T / ATCC 96160 / CBS 514.97 / LARS 414 / MAFF 240422)</name>
    <name type="common">Cucumber anthracnose fungus</name>
    <name type="synonym">Colletotrichum lagenarium</name>
    <dbReference type="NCBI Taxonomy" id="1213857"/>
    <lineage>
        <taxon>Eukaryota</taxon>
        <taxon>Fungi</taxon>
        <taxon>Dikarya</taxon>
        <taxon>Ascomycota</taxon>
        <taxon>Pezizomycotina</taxon>
        <taxon>Sordariomycetes</taxon>
        <taxon>Hypocreomycetidae</taxon>
        <taxon>Glomerellales</taxon>
        <taxon>Glomerellaceae</taxon>
        <taxon>Colletotrichum</taxon>
        <taxon>Colletotrichum orbiculare species complex</taxon>
    </lineage>
</organism>
<proteinExistence type="predicted"/>
<reference evidence="2" key="1">
    <citation type="journal article" date="2013" name="New Phytol.">
        <title>Comparative genomic and transcriptomic analyses reveal the hemibiotrophic stage shift of Colletotrichum fungi.</title>
        <authorList>
            <person name="Gan P."/>
            <person name="Ikeda K."/>
            <person name="Irieda H."/>
            <person name="Narusaka M."/>
            <person name="O'Connell R.J."/>
            <person name="Narusaka Y."/>
            <person name="Takano Y."/>
            <person name="Kubo Y."/>
            <person name="Shirasu K."/>
        </authorList>
    </citation>
    <scope>NUCLEOTIDE SEQUENCE [LARGE SCALE GENOMIC DNA]</scope>
    <source>
        <strain evidence="2">104-T / ATCC 96160 / CBS 514.97 / LARS 414 / MAFF 240422</strain>
    </source>
</reference>
<reference evidence="2" key="2">
    <citation type="journal article" date="2019" name="Mol. Plant Microbe Interact.">
        <title>Genome sequence resources for four phytopathogenic fungi from the Colletotrichum orbiculare species complex.</title>
        <authorList>
            <person name="Gan P."/>
            <person name="Tsushima A."/>
            <person name="Narusaka M."/>
            <person name="Narusaka Y."/>
            <person name="Takano Y."/>
            <person name="Kubo Y."/>
            <person name="Shirasu K."/>
        </authorList>
    </citation>
    <scope>GENOME REANNOTATION</scope>
    <source>
        <strain evidence="2">104-T / ATCC 96160 / CBS 514.97 / LARS 414 / MAFF 240422</strain>
    </source>
</reference>